<reference evidence="1" key="1">
    <citation type="submission" date="2023-10" db="EMBL/GenBank/DDBJ databases">
        <authorList>
            <person name="Rodriguez Cubillos JULIANA M."/>
            <person name="De Vega J."/>
        </authorList>
    </citation>
    <scope>NUCLEOTIDE SEQUENCE</scope>
</reference>
<name>A0ACB0K346_TRIPR</name>
<organism evidence="1 2">
    <name type="scientific">Trifolium pratense</name>
    <name type="common">Red clover</name>
    <dbReference type="NCBI Taxonomy" id="57577"/>
    <lineage>
        <taxon>Eukaryota</taxon>
        <taxon>Viridiplantae</taxon>
        <taxon>Streptophyta</taxon>
        <taxon>Embryophyta</taxon>
        <taxon>Tracheophyta</taxon>
        <taxon>Spermatophyta</taxon>
        <taxon>Magnoliopsida</taxon>
        <taxon>eudicotyledons</taxon>
        <taxon>Gunneridae</taxon>
        <taxon>Pentapetalae</taxon>
        <taxon>rosids</taxon>
        <taxon>fabids</taxon>
        <taxon>Fabales</taxon>
        <taxon>Fabaceae</taxon>
        <taxon>Papilionoideae</taxon>
        <taxon>50 kb inversion clade</taxon>
        <taxon>NPAAA clade</taxon>
        <taxon>Hologalegina</taxon>
        <taxon>IRL clade</taxon>
        <taxon>Trifolieae</taxon>
        <taxon>Trifolium</taxon>
    </lineage>
</organism>
<keyword evidence="2" id="KW-1185">Reference proteome</keyword>
<dbReference type="Proteomes" id="UP001177021">
    <property type="component" value="Unassembled WGS sequence"/>
</dbReference>
<sequence>MGESYDCTVGFGSFEPLDSTVWFVKIMIFFHHSMEPQVLDRREYLMFDLPVIYSEIWNLKIKFFGNSLCENDVRAPFYPCI</sequence>
<gene>
    <name evidence="1" type="ORF">MILVUS5_LOCUS19206</name>
</gene>
<comment type="caution">
    <text evidence="1">The sequence shown here is derived from an EMBL/GenBank/DDBJ whole genome shotgun (WGS) entry which is preliminary data.</text>
</comment>
<dbReference type="EMBL" id="CASHSV030000141">
    <property type="protein sequence ID" value="CAJ2651596.1"/>
    <property type="molecule type" value="Genomic_DNA"/>
</dbReference>
<accession>A0ACB0K346</accession>
<proteinExistence type="predicted"/>
<evidence type="ECO:0000313" key="1">
    <source>
        <dbReference type="EMBL" id="CAJ2651596.1"/>
    </source>
</evidence>
<protein>
    <submittedName>
        <fullName evidence="1">Uncharacterized protein</fullName>
    </submittedName>
</protein>
<evidence type="ECO:0000313" key="2">
    <source>
        <dbReference type="Proteomes" id="UP001177021"/>
    </source>
</evidence>